<evidence type="ECO:0000313" key="1">
    <source>
        <dbReference type="EMBL" id="RKO70074.1"/>
    </source>
</evidence>
<proteinExistence type="predicted"/>
<sequence>ILDAIITHDTYISRLIITEKPETYIENKFIKDMIHTTYKEDYPLGDAIGIRELFSHLGYSMQDSIGFLNQTRARDTVYIPQSIAHKYMVKDSNRLTMEERFLTKLVFHLPILTYDGQKAFVSVDHICGGLCGQGWYFILEKIKGKWKVVKYEGTWIA</sequence>
<dbReference type="Proteomes" id="UP000282423">
    <property type="component" value="Unassembled WGS sequence"/>
</dbReference>
<keyword evidence="2" id="KW-1185">Reference proteome</keyword>
<dbReference type="RefSeq" id="WP_220700101.1">
    <property type="nucleotide sequence ID" value="NZ_RBWS01000014.1"/>
</dbReference>
<organism evidence="1 2">
    <name type="scientific">Sphingobacterium puteale</name>
    <dbReference type="NCBI Taxonomy" id="2420510"/>
    <lineage>
        <taxon>Bacteria</taxon>
        <taxon>Pseudomonadati</taxon>
        <taxon>Bacteroidota</taxon>
        <taxon>Sphingobacteriia</taxon>
        <taxon>Sphingobacteriales</taxon>
        <taxon>Sphingobacteriaceae</taxon>
        <taxon>Sphingobacterium</taxon>
    </lineage>
</organism>
<evidence type="ECO:0000313" key="2">
    <source>
        <dbReference type="Proteomes" id="UP000282423"/>
    </source>
</evidence>
<feature type="non-terminal residue" evidence="1">
    <location>
        <position position="1"/>
    </location>
</feature>
<reference evidence="1 2" key="1">
    <citation type="submission" date="2018-10" db="EMBL/GenBank/DDBJ databases">
        <title>Sphingobacterium sp. M05W1-28.</title>
        <authorList>
            <person name="Cai H."/>
        </authorList>
    </citation>
    <scope>NUCLEOTIDE SEQUENCE [LARGE SCALE GENOMIC DNA]</scope>
    <source>
        <strain evidence="1 2">M05W1-28</strain>
    </source>
</reference>
<dbReference type="EMBL" id="RBWS01000014">
    <property type="protein sequence ID" value="RKO70074.1"/>
    <property type="molecule type" value="Genomic_DNA"/>
</dbReference>
<dbReference type="AlphaFoldDB" id="A0A420VUS8"/>
<accession>A0A420VUS8</accession>
<comment type="caution">
    <text evidence="1">The sequence shown here is derived from an EMBL/GenBank/DDBJ whole genome shotgun (WGS) entry which is preliminary data.</text>
</comment>
<gene>
    <name evidence="1" type="ORF">D7322_17975</name>
</gene>
<name>A0A420VUS8_9SPHI</name>
<protein>
    <submittedName>
        <fullName evidence="1">Uncharacterized protein</fullName>
    </submittedName>
</protein>